<feature type="transmembrane region" description="Helical" evidence="2">
    <location>
        <begin position="223"/>
        <end position="242"/>
    </location>
</feature>
<dbReference type="PANTHER" id="PTHR22911:SF79">
    <property type="entry name" value="MOBA-LIKE NTP TRANSFERASE DOMAIN-CONTAINING PROTEIN"/>
    <property type="match status" value="1"/>
</dbReference>
<dbReference type="GO" id="GO:0016020">
    <property type="term" value="C:membrane"/>
    <property type="evidence" value="ECO:0007669"/>
    <property type="project" value="InterPro"/>
</dbReference>
<comment type="similarity">
    <text evidence="1">Belongs to the EamA transporter family.</text>
</comment>
<name>A0A9E2K801_9FIRM</name>
<keyword evidence="2" id="KW-1133">Transmembrane helix</keyword>
<accession>A0A9E2K801</accession>
<dbReference type="EMBL" id="JAHLFQ010000020">
    <property type="protein sequence ID" value="MBU3803334.1"/>
    <property type="molecule type" value="Genomic_DNA"/>
</dbReference>
<dbReference type="AlphaFoldDB" id="A0A9E2K801"/>
<evidence type="ECO:0000256" key="1">
    <source>
        <dbReference type="ARBA" id="ARBA00007362"/>
    </source>
</evidence>
<feature type="domain" description="EamA" evidence="3">
    <location>
        <begin position="164"/>
        <end position="295"/>
    </location>
</feature>
<feature type="transmembrane region" description="Helical" evidence="2">
    <location>
        <begin position="164"/>
        <end position="181"/>
    </location>
</feature>
<dbReference type="InterPro" id="IPR000620">
    <property type="entry name" value="EamA_dom"/>
</dbReference>
<feature type="transmembrane region" description="Helical" evidence="2">
    <location>
        <begin position="42"/>
        <end position="62"/>
    </location>
</feature>
<sequence length="312" mass="34058">MDSQLRNETKNGILLVIIAAVMWAFSGTVGQVLSQNMHFDPLWIVTVRINIAGIIFMIISLIKNGKALFRIFYNKKHLLQIILFSILGNAIMQFSYFAAISASNAATATILQYLSPVVIIISGIVISKKKPSKIEMICTILAVTGTFFIGTHGSLESLALSPQALIWGLIGAVSLAFYSVYPVKLMKIYGASVVLTWAMIFGGLFLSIYSNPIGKYSNISMDAIFQFALLIIFGTVIAFLLYSIGVGYIGGGRANMLATIEPVSSAIISYFLFHTSFMIYDYIGFICILAITLLLGLDGVPVKNKNDTVNSR</sequence>
<protein>
    <submittedName>
        <fullName evidence="4">DMT family transporter</fullName>
    </submittedName>
</protein>
<dbReference type="SUPFAM" id="SSF103481">
    <property type="entry name" value="Multidrug resistance efflux transporter EmrE"/>
    <property type="match status" value="2"/>
</dbReference>
<proteinExistence type="inferred from homology"/>
<reference evidence="4" key="1">
    <citation type="journal article" date="2021" name="PeerJ">
        <title>Extensive microbial diversity within the chicken gut microbiome revealed by metagenomics and culture.</title>
        <authorList>
            <person name="Gilroy R."/>
            <person name="Ravi A."/>
            <person name="Getino M."/>
            <person name="Pursley I."/>
            <person name="Horton D.L."/>
            <person name="Alikhan N.F."/>
            <person name="Baker D."/>
            <person name="Gharbi K."/>
            <person name="Hall N."/>
            <person name="Watson M."/>
            <person name="Adriaenssens E.M."/>
            <person name="Foster-Nyarko E."/>
            <person name="Jarju S."/>
            <person name="Secka A."/>
            <person name="Antonio M."/>
            <person name="Oren A."/>
            <person name="Chaudhuri R.R."/>
            <person name="La Ragione R."/>
            <person name="Hildebrand F."/>
            <person name="Pallen M.J."/>
        </authorList>
    </citation>
    <scope>NUCLEOTIDE SEQUENCE</scope>
    <source>
        <strain evidence="4">B5-657</strain>
    </source>
</reference>
<feature type="transmembrane region" description="Helical" evidence="2">
    <location>
        <begin position="12"/>
        <end position="30"/>
    </location>
</feature>
<feature type="transmembrane region" description="Helical" evidence="2">
    <location>
        <begin position="78"/>
        <end position="99"/>
    </location>
</feature>
<organism evidence="4 5">
    <name type="scientific">Candidatus Cellulosilyticum pullistercoris</name>
    <dbReference type="NCBI Taxonomy" id="2838521"/>
    <lineage>
        <taxon>Bacteria</taxon>
        <taxon>Bacillati</taxon>
        <taxon>Bacillota</taxon>
        <taxon>Clostridia</taxon>
        <taxon>Lachnospirales</taxon>
        <taxon>Cellulosilyticaceae</taxon>
        <taxon>Cellulosilyticum</taxon>
    </lineage>
</organism>
<keyword evidence="2" id="KW-0472">Membrane</keyword>
<dbReference type="Pfam" id="PF00892">
    <property type="entry name" value="EamA"/>
    <property type="match status" value="2"/>
</dbReference>
<evidence type="ECO:0000313" key="5">
    <source>
        <dbReference type="Proteomes" id="UP000824229"/>
    </source>
</evidence>
<comment type="caution">
    <text evidence="4">The sequence shown here is derived from an EMBL/GenBank/DDBJ whole genome shotgun (WGS) entry which is preliminary data.</text>
</comment>
<gene>
    <name evidence="4" type="ORF">H9872_01055</name>
</gene>
<feature type="transmembrane region" description="Helical" evidence="2">
    <location>
        <begin position="105"/>
        <end position="127"/>
    </location>
</feature>
<dbReference type="InterPro" id="IPR037185">
    <property type="entry name" value="EmrE-like"/>
</dbReference>
<keyword evidence="2" id="KW-0812">Transmembrane</keyword>
<feature type="transmembrane region" description="Helical" evidence="2">
    <location>
        <begin position="188"/>
        <end position="211"/>
    </location>
</feature>
<evidence type="ECO:0000313" key="4">
    <source>
        <dbReference type="EMBL" id="MBU3803334.1"/>
    </source>
</evidence>
<reference evidence="4" key="2">
    <citation type="submission" date="2021-04" db="EMBL/GenBank/DDBJ databases">
        <authorList>
            <person name="Gilroy R."/>
        </authorList>
    </citation>
    <scope>NUCLEOTIDE SEQUENCE</scope>
    <source>
        <strain evidence="4">B5-657</strain>
    </source>
</reference>
<dbReference type="Proteomes" id="UP000824229">
    <property type="component" value="Unassembled WGS sequence"/>
</dbReference>
<feature type="transmembrane region" description="Helical" evidence="2">
    <location>
        <begin position="279"/>
        <end position="297"/>
    </location>
</feature>
<feature type="transmembrane region" description="Helical" evidence="2">
    <location>
        <begin position="254"/>
        <end position="273"/>
    </location>
</feature>
<feature type="transmembrane region" description="Helical" evidence="2">
    <location>
        <begin position="134"/>
        <end position="152"/>
    </location>
</feature>
<feature type="domain" description="EamA" evidence="3">
    <location>
        <begin position="11"/>
        <end position="150"/>
    </location>
</feature>
<evidence type="ECO:0000259" key="3">
    <source>
        <dbReference type="Pfam" id="PF00892"/>
    </source>
</evidence>
<dbReference type="PANTHER" id="PTHR22911">
    <property type="entry name" value="ACYL-MALONYL CONDENSING ENZYME-RELATED"/>
    <property type="match status" value="1"/>
</dbReference>
<evidence type="ECO:0000256" key="2">
    <source>
        <dbReference type="SAM" id="Phobius"/>
    </source>
</evidence>